<dbReference type="GO" id="GO:0004585">
    <property type="term" value="F:ornithine carbamoyltransferase activity"/>
    <property type="evidence" value="ECO:0007669"/>
    <property type="project" value="TreeGrafter"/>
</dbReference>
<sequence length="283" mass="30390">MRHLLRVDDLDQARAEAVLARSLQMVRDWEARRMPRALEGRRIGLIAELPGWRNPTALKFGAADMGAICVDTGATLEGGEAVEDLAGYLGNWCDLMAVRTPRLSQLSAFAAAADFPVINLRTNDNHPCEVLGDLAYVLSARGHLDGLKVVVAGPKGNIARSWLEAARLLPISVTQWCLAGQGFEVKDLPSNGAVTQDVAALEEADVIVTDCWPKSEAQEAAGFSVTGAMLDRCRPDVMFIPCPPVTRGEEVDEAAMGHASCVATEAKAYLMHVQNAVMVEALG</sequence>
<dbReference type="Pfam" id="PF02729">
    <property type="entry name" value="OTCace_N"/>
    <property type="match status" value="1"/>
</dbReference>
<dbReference type="STRING" id="1280847.SAMN04488036_103285"/>
<protein>
    <submittedName>
        <fullName evidence="5">Ornithine carbamoyltransferase</fullName>
    </submittedName>
</protein>
<dbReference type="InterPro" id="IPR006131">
    <property type="entry name" value="Asp_carbamoyltransf_Asp/Orn-bd"/>
</dbReference>
<dbReference type="PANTHER" id="PTHR45753">
    <property type="entry name" value="ORNITHINE CARBAMOYLTRANSFERASE, MITOCHONDRIAL"/>
    <property type="match status" value="1"/>
</dbReference>
<gene>
    <name evidence="5" type="ORF">SAMN04488036_103285</name>
</gene>
<keyword evidence="6" id="KW-1185">Reference proteome</keyword>
<dbReference type="InterPro" id="IPR036901">
    <property type="entry name" value="Asp/Orn_carbamoylTrfase_sf"/>
</dbReference>
<evidence type="ECO:0000256" key="2">
    <source>
        <dbReference type="ARBA" id="ARBA00022679"/>
    </source>
</evidence>
<organism evidence="5 6">
    <name type="scientific">Shimia haliotis</name>
    <dbReference type="NCBI Taxonomy" id="1280847"/>
    <lineage>
        <taxon>Bacteria</taxon>
        <taxon>Pseudomonadati</taxon>
        <taxon>Pseudomonadota</taxon>
        <taxon>Alphaproteobacteria</taxon>
        <taxon>Rhodobacterales</taxon>
        <taxon>Roseobacteraceae</taxon>
    </lineage>
</organism>
<proteinExistence type="predicted"/>
<evidence type="ECO:0000313" key="5">
    <source>
        <dbReference type="EMBL" id="SFK94538.1"/>
    </source>
</evidence>
<dbReference type="Pfam" id="PF00185">
    <property type="entry name" value="OTCace"/>
    <property type="match status" value="1"/>
</dbReference>
<dbReference type="Gene3D" id="3.40.50.1370">
    <property type="entry name" value="Aspartate/ornithine carbamoyltransferase"/>
    <property type="match status" value="2"/>
</dbReference>
<dbReference type="AlphaFoldDB" id="A0A1I4DLK4"/>
<dbReference type="GO" id="GO:0019240">
    <property type="term" value="P:citrulline biosynthetic process"/>
    <property type="evidence" value="ECO:0007669"/>
    <property type="project" value="TreeGrafter"/>
</dbReference>
<keyword evidence="2 5" id="KW-0808">Transferase</keyword>
<accession>A0A1I4DLK4</accession>
<dbReference type="OrthoDB" id="9802587at2"/>
<dbReference type="InterPro" id="IPR006132">
    <property type="entry name" value="Asp/Orn_carbamoyltranf_P-bd"/>
</dbReference>
<dbReference type="RefSeq" id="WP_093323258.1">
    <property type="nucleotide sequence ID" value="NZ_FOSZ01000003.1"/>
</dbReference>
<dbReference type="PANTHER" id="PTHR45753:SF3">
    <property type="entry name" value="ORNITHINE TRANSCARBAMYLASE, MITOCHONDRIAL"/>
    <property type="match status" value="1"/>
</dbReference>
<reference evidence="6" key="1">
    <citation type="submission" date="2016-10" db="EMBL/GenBank/DDBJ databases">
        <authorList>
            <person name="Varghese N."/>
            <person name="Submissions S."/>
        </authorList>
    </citation>
    <scope>NUCLEOTIDE SEQUENCE [LARGE SCALE GENOMIC DNA]</scope>
    <source>
        <strain evidence="6">DSM 28453</strain>
    </source>
</reference>
<name>A0A1I4DLK4_9RHOB</name>
<feature type="domain" description="Aspartate/ornithine carbamoyltransferase carbamoyl-P binding" evidence="4">
    <location>
        <begin position="2"/>
        <end position="136"/>
    </location>
</feature>
<dbReference type="EMBL" id="FOSZ01000003">
    <property type="protein sequence ID" value="SFK94538.1"/>
    <property type="molecule type" value="Genomic_DNA"/>
</dbReference>
<evidence type="ECO:0000256" key="1">
    <source>
        <dbReference type="ARBA" id="ARBA00003822"/>
    </source>
</evidence>
<dbReference type="GO" id="GO:0016597">
    <property type="term" value="F:amino acid binding"/>
    <property type="evidence" value="ECO:0007669"/>
    <property type="project" value="InterPro"/>
</dbReference>
<evidence type="ECO:0000313" key="6">
    <source>
        <dbReference type="Proteomes" id="UP000198851"/>
    </source>
</evidence>
<evidence type="ECO:0000259" key="4">
    <source>
        <dbReference type="Pfam" id="PF02729"/>
    </source>
</evidence>
<evidence type="ECO:0000259" key="3">
    <source>
        <dbReference type="Pfam" id="PF00185"/>
    </source>
</evidence>
<dbReference type="Proteomes" id="UP000198851">
    <property type="component" value="Unassembled WGS sequence"/>
</dbReference>
<dbReference type="SUPFAM" id="SSF53671">
    <property type="entry name" value="Aspartate/ornithine carbamoyltransferase"/>
    <property type="match status" value="1"/>
</dbReference>
<dbReference type="GO" id="GO:0042450">
    <property type="term" value="P:L-arginine biosynthetic process via ornithine"/>
    <property type="evidence" value="ECO:0007669"/>
    <property type="project" value="TreeGrafter"/>
</dbReference>
<feature type="domain" description="Aspartate/ornithine carbamoyltransferase Asp/Orn-binding" evidence="3">
    <location>
        <begin position="145"/>
        <end position="279"/>
    </location>
</feature>
<comment type="function">
    <text evidence="1">Reversibly catalyzes the transfer of the carbamoyl group from carbamoyl phosphate (CP) to the N(epsilon) atom of ornithine (ORN) to produce L-citrulline.</text>
</comment>